<protein>
    <submittedName>
        <fullName evidence="2">Uncharacterized protein</fullName>
    </submittedName>
</protein>
<evidence type="ECO:0000313" key="3">
    <source>
        <dbReference type="Proteomes" id="UP001465976"/>
    </source>
</evidence>
<dbReference type="EMBL" id="JBAHYK010004000">
    <property type="protein sequence ID" value="KAL0563057.1"/>
    <property type="molecule type" value="Genomic_DNA"/>
</dbReference>
<evidence type="ECO:0000313" key="2">
    <source>
        <dbReference type="EMBL" id="KAL0563057.1"/>
    </source>
</evidence>
<sequence length="323" mass="35927">MPPRVSTEYVRLADWFKAASKEISSLNNLVALAAGNGGVIQHIIQQYADTLVGSKLSAVQTAKDDAAFKLYRDTYEKGSQLIKETAGVTEPKTWFKIKAFLEEMEAFIHKTSAKRKKPLTPALVPDGVDDDDEPEVISHTVCYPQDFIDIVGLRVFADNQVGAGLGASVHAPITVKVEDKPYKNLRFGKSRADMPAESSKRVKLDKPASDITPETKEERSIREAAHEQVMRQINILPFINFTKLSVEDLTSIANFLRHEVTNLQHGLLYQAGIYKNTYNQLTEVNRVRLEKLQLVGPLPMNIDDSNLPPLSAEDLEAAPNEVD</sequence>
<dbReference type="Proteomes" id="UP001465976">
    <property type="component" value="Unassembled WGS sequence"/>
</dbReference>
<accession>A0ABR3EJK2</accession>
<feature type="region of interest" description="Disordered" evidence="1">
    <location>
        <begin position="193"/>
        <end position="218"/>
    </location>
</feature>
<comment type="caution">
    <text evidence="2">The sequence shown here is derived from an EMBL/GenBank/DDBJ whole genome shotgun (WGS) entry which is preliminary data.</text>
</comment>
<evidence type="ECO:0000256" key="1">
    <source>
        <dbReference type="SAM" id="MobiDB-lite"/>
    </source>
</evidence>
<proteinExistence type="predicted"/>
<keyword evidence="3" id="KW-1185">Reference proteome</keyword>
<organism evidence="2 3">
    <name type="scientific">Marasmius crinis-equi</name>
    <dbReference type="NCBI Taxonomy" id="585013"/>
    <lineage>
        <taxon>Eukaryota</taxon>
        <taxon>Fungi</taxon>
        <taxon>Dikarya</taxon>
        <taxon>Basidiomycota</taxon>
        <taxon>Agaricomycotina</taxon>
        <taxon>Agaricomycetes</taxon>
        <taxon>Agaricomycetidae</taxon>
        <taxon>Agaricales</taxon>
        <taxon>Marasmiineae</taxon>
        <taxon>Marasmiaceae</taxon>
        <taxon>Marasmius</taxon>
    </lineage>
</organism>
<gene>
    <name evidence="2" type="ORF">V5O48_019021</name>
</gene>
<feature type="region of interest" description="Disordered" evidence="1">
    <location>
        <begin position="303"/>
        <end position="323"/>
    </location>
</feature>
<name>A0ABR3EJK2_9AGAR</name>
<reference evidence="2 3" key="1">
    <citation type="submission" date="2024-02" db="EMBL/GenBank/DDBJ databases">
        <title>A draft genome for the cacao thread blight pathogen Marasmius crinis-equi.</title>
        <authorList>
            <person name="Cohen S.P."/>
            <person name="Baruah I.K."/>
            <person name="Amoako-Attah I."/>
            <person name="Bukari Y."/>
            <person name="Meinhardt L.W."/>
            <person name="Bailey B.A."/>
        </authorList>
    </citation>
    <scope>NUCLEOTIDE SEQUENCE [LARGE SCALE GENOMIC DNA]</scope>
    <source>
        <strain evidence="2 3">GH-76</strain>
    </source>
</reference>